<accession>A0A062UKM7</accession>
<feature type="domain" description="HTH cro/C1-type" evidence="2">
    <location>
        <begin position="10"/>
        <end position="63"/>
    </location>
</feature>
<organism evidence="3 4">
    <name type="scientific">Hyphomonas chukchiensis</name>
    <dbReference type="NCBI Taxonomy" id="1280947"/>
    <lineage>
        <taxon>Bacteria</taxon>
        <taxon>Pseudomonadati</taxon>
        <taxon>Pseudomonadota</taxon>
        <taxon>Alphaproteobacteria</taxon>
        <taxon>Hyphomonadales</taxon>
        <taxon>Hyphomonadaceae</taxon>
        <taxon>Hyphomonas</taxon>
    </lineage>
</organism>
<feature type="transmembrane region" description="Helical" evidence="1">
    <location>
        <begin position="86"/>
        <end position="111"/>
    </location>
</feature>
<dbReference type="SMART" id="SM00530">
    <property type="entry name" value="HTH_XRE"/>
    <property type="match status" value="1"/>
</dbReference>
<keyword evidence="1" id="KW-0472">Membrane</keyword>
<keyword evidence="4" id="KW-1185">Reference proteome</keyword>
<dbReference type="Proteomes" id="UP000027190">
    <property type="component" value="Unassembled WGS sequence"/>
</dbReference>
<dbReference type="AlphaFoldDB" id="A0A062UKM7"/>
<keyword evidence="1" id="KW-0812">Transmembrane</keyword>
<gene>
    <name evidence="3" type="ORF">HY30_12740</name>
</gene>
<dbReference type="CDD" id="cd00093">
    <property type="entry name" value="HTH_XRE"/>
    <property type="match status" value="1"/>
</dbReference>
<proteinExistence type="predicted"/>
<reference evidence="3 4" key="1">
    <citation type="journal article" date="2014" name="Antonie Van Leeuwenhoek">
        <title>Hyphomonas beringensis sp. nov. and Hyphomonas chukchiensis sp. nov., isolated from surface seawater of the Bering Sea and Chukchi Sea.</title>
        <authorList>
            <person name="Li C."/>
            <person name="Lai Q."/>
            <person name="Li G."/>
            <person name="Dong C."/>
            <person name="Wang J."/>
            <person name="Liao Y."/>
            <person name="Shao Z."/>
        </authorList>
    </citation>
    <scope>NUCLEOTIDE SEQUENCE [LARGE SCALE GENOMIC DNA]</scope>
    <source>
        <strain evidence="3 4">BH-BN04-4</strain>
    </source>
</reference>
<evidence type="ECO:0000259" key="2">
    <source>
        <dbReference type="PROSITE" id="PS50943"/>
    </source>
</evidence>
<name>A0A062UKM7_9PROT</name>
<dbReference type="Gene3D" id="1.10.260.40">
    <property type="entry name" value="lambda repressor-like DNA-binding domains"/>
    <property type="match status" value="1"/>
</dbReference>
<dbReference type="OrthoDB" id="3034420at2"/>
<protein>
    <recommendedName>
        <fullName evidence="2">HTH cro/C1-type domain-containing protein</fullName>
    </recommendedName>
</protein>
<feature type="transmembrane region" description="Helical" evidence="1">
    <location>
        <begin position="123"/>
        <end position="142"/>
    </location>
</feature>
<dbReference type="InterPro" id="IPR010982">
    <property type="entry name" value="Lambda_DNA-bd_dom_sf"/>
</dbReference>
<dbReference type="eggNOG" id="COG1396">
    <property type="taxonomic scope" value="Bacteria"/>
</dbReference>
<keyword evidence="1" id="KW-1133">Transmembrane helix</keyword>
<dbReference type="EMBL" id="AWFG01000011">
    <property type="protein sequence ID" value="KCZ60104.1"/>
    <property type="molecule type" value="Genomic_DNA"/>
</dbReference>
<evidence type="ECO:0000313" key="4">
    <source>
        <dbReference type="Proteomes" id="UP000027190"/>
    </source>
</evidence>
<comment type="caution">
    <text evidence="3">The sequence shown here is derived from an EMBL/GenBank/DDBJ whole genome shotgun (WGS) entry which is preliminary data.</text>
</comment>
<dbReference type="Pfam" id="PF01381">
    <property type="entry name" value="HTH_3"/>
    <property type="match status" value="1"/>
</dbReference>
<dbReference type="PATRIC" id="fig|1280947.3.peg.879"/>
<sequence>MSFKADAAKIKRWREERYWSQEHVAELAGIGLRTVQRIENGGPASQESLKALAAAYNVDVIALSVDQAVEAASNVARKNAKTRAAIWLSLWIHLAGYAIGVVVFVGISIGIGGNTFVMKWPLIWWTVGFVSHIATVLIVHVATRYQEQVETAA</sequence>
<dbReference type="RefSeq" id="WP_034737514.1">
    <property type="nucleotide sequence ID" value="NZ_AWFG01000011.1"/>
</dbReference>
<dbReference type="InterPro" id="IPR001387">
    <property type="entry name" value="Cro/C1-type_HTH"/>
</dbReference>
<dbReference type="SUPFAM" id="SSF47413">
    <property type="entry name" value="lambda repressor-like DNA-binding domains"/>
    <property type="match status" value="1"/>
</dbReference>
<evidence type="ECO:0000256" key="1">
    <source>
        <dbReference type="SAM" id="Phobius"/>
    </source>
</evidence>
<dbReference type="GO" id="GO:0003677">
    <property type="term" value="F:DNA binding"/>
    <property type="evidence" value="ECO:0007669"/>
    <property type="project" value="InterPro"/>
</dbReference>
<dbReference type="STRING" id="1280947.HY30_12740"/>
<evidence type="ECO:0000313" key="3">
    <source>
        <dbReference type="EMBL" id="KCZ60104.1"/>
    </source>
</evidence>
<dbReference type="PROSITE" id="PS50943">
    <property type="entry name" value="HTH_CROC1"/>
    <property type="match status" value="1"/>
</dbReference>